<dbReference type="OrthoDB" id="9775950at2"/>
<sequence>MSESNSLVRSTFILTASIFITKVLGILYVIPFYAIIGGEENLAPYTYAYQPYVVMLTIAGAGVPLAVAKYVSKYNALGAYRVSEKLYKSSLLVMSLSGLLGFIILYLLSPMIAEATLAGDGQNGVWSVDDITHIMRVISFAVIFIPFLATWRGIFQGYDSMGPTAVSTVIEQIARILFLLGGAYLVLHVFDKGLLLANEVATFAAAIGAIFALLTLWYYWRKRKPFIDRMIDSDETSIDVGYRSMYKEILLYSVPFVIVSLSVPLYIMIDQFTHNKGLAIAGVPSELHDQLLTMLNLTTNKLVMIPTSLAGGFAISIVPSITRTYASGRIREMHQQIRTSLGVLMYLTVPASLGIMLLAAPLYTVFYSYSATATQILMFYAPAGILLSLTSVTAAILQGIDKQALTVWIVLGSIAIKAILNLPLIILFHTNGAVLSTSIAMLFAIICNMMVIRKYGHFPLRSTVKEMLQIAAFTGIMLAVVGFIYWLLLHFLSVESKGQSLIILVICGAVGIIVYALITLKTGHAERYLGKRVGTLARKLHLK</sequence>
<dbReference type="PIRSF" id="PIRSF038958">
    <property type="entry name" value="PG_synth_SpoVB"/>
    <property type="match status" value="1"/>
</dbReference>
<evidence type="ECO:0000256" key="1">
    <source>
        <dbReference type="ARBA" id="ARBA00004651"/>
    </source>
</evidence>
<dbReference type="GO" id="GO:0005886">
    <property type="term" value="C:plasma membrane"/>
    <property type="evidence" value="ECO:0007669"/>
    <property type="project" value="UniProtKB-SubCell"/>
</dbReference>
<keyword evidence="4 6" id="KW-1133">Transmembrane helix</keyword>
<feature type="transmembrane region" description="Helical" evidence="6">
    <location>
        <begin position="434"/>
        <end position="455"/>
    </location>
</feature>
<keyword evidence="5 6" id="KW-0472">Membrane</keyword>
<evidence type="ECO:0000256" key="5">
    <source>
        <dbReference type="ARBA" id="ARBA00023136"/>
    </source>
</evidence>
<dbReference type="EMBL" id="SCWA01000003">
    <property type="protein sequence ID" value="TDL98625.1"/>
    <property type="molecule type" value="Genomic_DNA"/>
</dbReference>
<dbReference type="InterPro" id="IPR024923">
    <property type="entry name" value="PG_synth_SpoVB"/>
</dbReference>
<feature type="transmembrane region" description="Helical" evidence="6">
    <location>
        <begin position="467"/>
        <end position="488"/>
    </location>
</feature>
<feature type="transmembrane region" description="Helical" evidence="6">
    <location>
        <begin position="202"/>
        <end position="220"/>
    </location>
</feature>
<dbReference type="PANTHER" id="PTHR30250:SF21">
    <property type="entry name" value="LIPID II FLIPPASE MURJ"/>
    <property type="match status" value="1"/>
</dbReference>
<feature type="transmembrane region" description="Helical" evidence="6">
    <location>
        <begin position="302"/>
        <end position="322"/>
    </location>
</feature>
<feature type="transmembrane region" description="Helical" evidence="6">
    <location>
        <begin position="133"/>
        <end position="151"/>
    </location>
</feature>
<dbReference type="InterPro" id="IPR002797">
    <property type="entry name" value="Polysacc_synth"/>
</dbReference>
<reference evidence="7 8" key="1">
    <citation type="submission" date="2019-01" db="EMBL/GenBank/DDBJ databases">
        <title>Draft genome sequences of the type strains of six Macrococcus species.</title>
        <authorList>
            <person name="Mazhar S."/>
            <person name="Altermann E."/>
            <person name="Hill C."/>
            <person name="Mcauliffe O."/>
        </authorList>
    </citation>
    <scope>NUCLEOTIDE SEQUENCE [LARGE SCALE GENOMIC DNA]</scope>
    <source>
        <strain evidence="7 8">CCM4811</strain>
    </source>
</reference>
<gene>
    <name evidence="7" type="ORF">ERX27_02285</name>
</gene>
<name>A0A4R6BFK2_9STAP</name>
<evidence type="ECO:0000313" key="7">
    <source>
        <dbReference type="EMBL" id="TDL98625.1"/>
    </source>
</evidence>
<evidence type="ECO:0000313" key="8">
    <source>
        <dbReference type="Proteomes" id="UP000295310"/>
    </source>
</evidence>
<protein>
    <submittedName>
        <fullName evidence="7">Polysaccharide biosynthesis protein</fullName>
    </submittedName>
</protein>
<keyword evidence="3 6" id="KW-0812">Transmembrane</keyword>
<feature type="transmembrane region" description="Helical" evidence="6">
    <location>
        <begin position="12"/>
        <end position="36"/>
    </location>
</feature>
<feature type="transmembrane region" description="Helical" evidence="6">
    <location>
        <begin position="500"/>
        <end position="518"/>
    </location>
</feature>
<proteinExistence type="predicted"/>
<keyword evidence="8" id="KW-1185">Reference proteome</keyword>
<feature type="transmembrane region" description="Helical" evidence="6">
    <location>
        <begin position="249"/>
        <end position="269"/>
    </location>
</feature>
<feature type="transmembrane region" description="Helical" evidence="6">
    <location>
        <begin position="48"/>
        <end position="71"/>
    </location>
</feature>
<feature type="transmembrane region" description="Helical" evidence="6">
    <location>
        <begin position="376"/>
        <end position="397"/>
    </location>
</feature>
<feature type="transmembrane region" description="Helical" evidence="6">
    <location>
        <begin position="343"/>
        <end position="364"/>
    </location>
</feature>
<feature type="transmembrane region" description="Helical" evidence="6">
    <location>
        <begin position="91"/>
        <end position="113"/>
    </location>
</feature>
<dbReference type="Proteomes" id="UP000295310">
    <property type="component" value="Unassembled WGS sequence"/>
</dbReference>
<dbReference type="PANTHER" id="PTHR30250">
    <property type="entry name" value="PST FAMILY PREDICTED COLANIC ACID TRANSPORTER"/>
    <property type="match status" value="1"/>
</dbReference>
<dbReference type="CDD" id="cd13124">
    <property type="entry name" value="MATE_SpoVB_like"/>
    <property type="match status" value="1"/>
</dbReference>
<evidence type="ECO:0000256" key="4">
    <source>
        <dbReference type="ARBA" id="ARBA00022989"/>
    </source>
</evidence>
<evidence type="ECO:0000256" key="6">
    <source>
        <dbReference type="SAM" id="Phobius"/>
    </source>
</evidence>
<dbReference type="InterPro" id="IPR050833">
    <property type="entry name" value="Poly_Biosynth_Transport"/>
</dbReference>
<feature type="transmembrane region" description="Helical" evidence="6">
    <location>
        <begin position="404"/>
        <end position="428"/>
    </location>
</feature>
<dbReference type="AlphaFoldDB" id="A0A4R6BFK2"/>
<evidence type="ECO:0000256" key="2">
    <source>
        <dbReference type="ARBA" id="ARBA00022475"/>
    </source>
</evidence>
<evidence type="ECO:0000256" key="3">
    <source>
        <dbReference type="ARBA" id="ARBA00022692"/>
    </source>
</evidence>
<accession>A0A4R6BFK2</accession>
<keyword evidence="2" id="KW-1003">Cell membrane</keyword>
<organism evidence="7 8">
    <name type="scientific">Macrococcus brunensis</name>
    <dbReference type="NCBI Taxonomy" id="198483"/>
    <lineage>
        <taxon>Bacteria</taxon>
        <taxon>Bacillati</taxon>
        <taxon>Bacillota</taxon>
        <taxon>Bacilli</taxon>
        <taxon>Bacillales</taxon>
        <taxon>Staphylococcaceae</taxon>
        <taxon>Macrococcus</taxon>
    </lineage>
</organism>
<dbReference type="Pfam" id="PF01943">
    <property type="entry name" value="Polysacc_synt"/>
    <property type="match status" value="1"/>
</dbReference>
<feature type="transmembrane region" description="Helical" evidence="6">
    <location>
        <begin position="172"/>
        <end position="190"/>
    </location>
</feature>
<comment type="subcellular location">
    <subcellularLocation>
        <location evidence="1">Cell membrane</location>
        <topology evidence="1">Multi-pass membrane protein</topology>
    </subcellularLocation>
</comment>
<dbReference type="RefSeq" id="WP_133431218.1">
    <property type="nucleotide sequence ID" value="NZ_SCWA01000003.1"/>
</dbReference>
<comment type="caution">
    <text evidence="7">The sequence shown here is derived from an EMBL/GenBank/DDBJ whole genome shotgun (WGS) entry which is preliminary data.</text>
</comment>